<sequence>MKEKAMSLLPLWILLIGLAELAILIAIGVNTSFWWPVLIVVIGWLIGIALLVLATQQSMSRLGALIRTLRDGSRSSSRRSRPVFTLMAALLFFFPGILTDLAGLALLLTPVQDSAMKKAGLGSANRRQLFFRGRGGVIEGEIVVTSDDRASSTGSHAATQTPPPMIEGGVVREKGEDPRA</sequence>
<dbReference type="NCBIfam" id="NF008528">
    <property type="entry name" value="PRK11463.1-2"/>
    <property type="match status" value="1"/>
</dbReference>
<comment type="caution">
    <text evidence="3">The sequence shown here is derived from an EMBL/GenBank/DDBJ whole genome shotgun (WGS) entry which is preliminary data.</text>
</comment>
<gene>
    <name evidence="3" type="ORF">FHX50_000671</name>
</gene>
<proteinExistence type="predicted"/>
<accession>A0A839QPJ9</accession>
<evidence type="ECO:0000313" key="3">
    <source>
        <dbReference type="EMBL" id="MBB3022423.1"/>
    </source>
</evidence>
<organism evidence="3 4">
    <name type="scientific">Helcobacillus massiliensis</name>
    <dbReference type="NCBI Taxonomy" id="521392"/>
    <lineage>
        <taxon>Bacteria</taxon>
        <taxon>Bacillati</taxon>
        <taxon>Actinomycetota</taxon>
        <taxon>Actinomycetes</taxon>
        <taxon>Micrococcales</taxon>
        <taxon>Dermabacteraceae</taxon>
        <taxon>Helcobacillus</taxon>
    </lineage>
</organism>
<dbReference type="RefSeq" id="WP_183374460.1">
    <property type="nucleotide sequence ID" value="NZ_CBCSFZ010000041.1"/>
</dbReference>
<feature type="transmembrane region" description="Helical" evidence="2">
    <location>
        <begin position="33"/>
        <end position="54"/>
    </location>
</feature>
<evidence type="ECO:0000313" key="4">
    <source>
        <dbReference type="Proteomes" id="UP000568050"/>
    </source>
</evidence>
<feature type="region of interest" description="Disordered" evidence="1">
    <location>
        <begin position="148"/>
        <end position="180"/>
    </location>
</feature>
<dbReference type="Proteomes" id="UP000568050">
    <property type="component" value="Unassembled WGS sequence"/>
</dbReference>
<evidence type="ECO:0000256" key="2">
    <source>
        <dbReference type="SAM" id="Phobius"/>
    </source>
</evidence>
<feature type="compositionally biased region" description="Polar residues" evidence="1">
    <location>
        <begin position="151"/>
        <end position="160"/>
    </location>
</feature>
<dbReference type="Pfam" id="PF04186">
    <property type="entry name" value="FxsA"/>
    <property type="match status" value="1"/>
</dbReference>
<dbReference type="PANTHER" id="PTHR35335:SF1">
    <property type="entry name" value="UPF0716 PROTEIN FXSA"/>
    <property type="match status" value="1"/>
</dbReference>
<dbReference type="EMBL" id="JACHWP010000001">
    <property type="protein sequence ID" value="MBB3022423.1"/>
    <property type="molecule type" value="Genomic_DNA"/>
</dbReference>
<dbReference type="AlphaFoldDB" id="A0A839QPJ9"/>
<protein>
    <submittedName>
        <fullName evidence="3">UPF0716 protein FxsA</fullName>
    </submittedName>
</protein>
<dbReference type="GO" id="GO:0016020">
    <property type="term" value="C:membrane"/>
    <property type="evidence" value="ECO:0007669"/>
    <property type="project" value="InterPro"/>
</dbReference>
<name>A0A839QPJ9_9MICO</name>
<keyword evidence="2" id="KW-0472">Membrane</keyword>
<keyword evidence="4" id="KW-1185">Reference proteome</keyword>
<evidence type="ECO:0000256" key="1">
    <source>
        <dbReference type="SAM" id="MobiDB-lite"/>
    </source>
</evidence>
<dbReference type="InterPro" id="IPR007313">
    <property type="entry name" value="FxsA"/>
</dbReference>
<reference evidence="3 4" key="1">
    <citation type="submission" date="2020-08" db="EMBL/GenBank/DDBJ databases">
        <title>Sequencing the genomes of 1000 actinobacteria strains.</title>
        <authorList>
            <person name="Klenk H.-P."/>
        </authorList>
    </citation>
    <scope>NUCLEOTIDE SEQUENCE [LARGE SCALE GENOMIC DNA]</scope>
    <source>
        <strain evidence="3 4">DSM 23040</strain>
    </source>
</reference>
<dbReference type="PANTHER" id="PTHR35335">
    <property type="entry name" value="UPF0716 PROTEIN FXSA"/>
    <property type="match status" value="1"/>
</dbReference>
<feature type="transmembrane region" description="Helical" evidence="2">
    <location>
        <begin position="7"/>
        <end position="27"/>
    </location>
</feature>
<keyword evidence="2" id="KW-0812">Transmembrane</keyword>
<feature type="transmembrane region" description="Helical" evidence="2">
    <location>
        <begin position="83"/>
        <end position="108"/>
    </location>
</feature>
<keyword evidence="2" id="KW-1133">Transmembrane helix</keyword>
<feature type="compositionally biased region" description="Basic and acidic residues" evidence="1">
    <location>
        <begin position="170"/>
        <end position="180"/>
    </location>
</feature>